<dbReference type="RefSeq" id="WP_100113393.1">
    <property type="nucleotide sequence ID" value="NZ_MDVB01000053.1"/>
</dbReference>
<protein>
    <submittedName>
        <fullName evidence="1">Phage tail protein</fullName>
    </submittedName>
</protein>
<organism evidence="1 2">
    <name type="scientific">Snodgrassella alvi</name>
    <dbReference type="NCBI Taxonomy" id="1196083"/>
    <lineage>
        <taxon>Bacteria</taxon>
        <taxon>Pseudomonadati</taxon>
        <taxon>Pseudomonadota</taxon>
        <taxon>Betaproteobacteria</taxon>
        <taxon>Neisseriales</taxon>
        <taxon>Neisseriaceae</taxon>
        <taxon>Snodgrassella</taxon>
    </lineage>
</organism>
<comment type="caution">
    <text evidence="1">The sequence shown here is derived from an EMBL/GenBank/DDBJ whole genome shotgun (WGS) entry which is preliminary data.</text>
</comment>
<evidence type="ECO:0000313" key="1">
    <source>
        <dbReference type="EMBL" id="PIT16613.1"/>
    </source>
</evidence>
<name>A0A2N9WUV0_9NEIS</name>
<dbReference type="AlphaFoldDB" id="A0A2N9WUV0"/>
<accession>A0A2N9WUV0</accession>
<evidence type="ECO:0000313" key="2">
    <source>
        <dbReference type="Proteomes" id="UP000231293"/>
    </source>
</evidence>
<sequence length="188" mass="20997">MSYVNTLLGLLPPVAYNRTAPAVRNTATIDGNCLDEVQNAARRKLGVIDPRTSGNYIVRWEELLNLDSTGKNGQQRILAVITKINETGGLSIPYFMQMAASIGYDITITEPQPFRVGISRAGDRLAREDIMWVWWVNIKNADSRATHFRAGMSTAGDRLTAYGDVIIESVLKELKPAFTDIRFTYKDK</sequence>
<gene>
    <name evidence="1" type="ORF">BGI32_04135</name>
</gene>
<reference evidence="1 2" key="1">
    <citation type="journal article" date="2017" name="MBio">
        <title>Type VI secretion-mediated competition in the bee gut microbiome.</title>
        <authorList>
            <person name="Steele M.I."/>
            <person name="Kwong W.K."/>
            <person name="Powell J.E."/>
            <person name="Whiteley M."/>
            <person name="Moran N.A."/>
        </authorList>
    </citation>
    <scope>NUCLEOTIDE SEQUENCE [LARGE SCALE GENOMIC DNA]</scope>
    <source>
        <strain evidence="1 2">App2-2</strain>
    </source>
</reference>
<proteinExistence type="predicted"/>
<dbReference type="Proteomes" id="UP000231293">
    <property type="component" value="Unassembled WGS sequence"/>
</dbReference>
<dbReference type="EMBL" id="MDVB01000053">
    <property type="protein sequence ID" value="PIT16613.1"/>
    <property type="molecule type" value="Genomic_DNA"/>
</dbReference>
<dbReference type="Pfam" id="PF10076">
    <property type="entry name" value="Phage_Mu_Gp48"/>
    <property type="match status" value="1"/>
</dbReference>
<dbReference type="InterPro" id="IPR018755">
    <property type="entry name" value="Phage_Mu_Gp48"/>
</dbReference>